<name>A0ABV0KIN4_9CYAN</name>
<accession>A0ABV0KIN4</accession>
<comment type="caution">
    <text evidence="2">The sequence shown here is derived from an EMBL/GenBank/DDBJ whole genome shotgun (WGS) entry which is preliminary data.</text>
</comment>
<proteinExistence type="predicted"/>
<dbReference type="Proteomes" id="UP001476950">
    <property type="component" value="Unassembled WGS sequence"/>
</dbReference>
<evidence type="ECO:0000313" key="2">
    <source>
        <dbReference type="EMBL" id="MEP1059108.1"/>
    </source>
</evidence>
<organism evidence="2 3">
    <name type="scientific">Stenomitos frigidus AS-A4</name>
    <dbReference type="NCBI Taxonomy" id="2933935"/>
    <lineage>
        <taxon>Bacteria</taxon>
        <taxon>Bacillati</taxon>
        <taxon>Cyanobacteriota</taxon>
        <taxon>Cyanophyceae</taxon>
        <taxon>Leptolyngbyales</taxon>
        <taxon>Leptolyngbyaceae</taxon>
        <taxon>Stenomitos</taxon>
    </lineage>
</organism>
<reference evidence="2 3" key="1">
    <citation type="submission" date="2022-04" db="EMBL/GenBank/DDBJ databases">
        <title>Positive selection, recombination, and allopatry shape intraspecific diversity of widespread and dominant cyanobacteria.</title>
        <authorList>
            <person name="Wei J."/>
            <person name="Shu W."/>
            <person name="Hu C."/>
        </authorList>
    </citation>
    <scope>NUCLEOTIDE SEQUENCE [LARGE SCALE GENOMIC DNA]</scope>
    <source>
        <strain evidence="2 3">AS-A4</strain>
    </source>
</reference>
<keyword evidence="3" id="KW-1185">Reference proteome</keyword>
<gene>
    <name evidence="2" type="ORF">NDI38_11730</name>
</gene>
<feature type="signal peptide" evidence="1">
    <location>
        <begin position="1"/>
        <end position="19"/>
    </location>
</feature>
<dbReference type="EMBL" id="JAMPLM010000008">
    <property type="protein sequence ID" value="MEP1059108.1"/>
    <property type="molecule type" value="Genomic_DNA"/>
</dbReference>
<feature type="chain" id="PRO_5047339569" evidence="1">
    <location>
        <begin position="20"/>
        <end position="247"/>
    </location>
</feature>
<protein>
    <submittedName>
        <fullName evidence="2">Uncharacterized protein</fullName>
    </submittedName>
</protein>
<evidence type="ECO:0000313" key="3">
    <source>
        <dbReference type="Proteomes" id="UP001476950"/>
    </source>
</evidence>
<keyword evidence="1" id="KW-0732">Signal</keyword>
<dbReference type="RefSeq" id="WP_190450152.1">
    <property type="nucleotide sequence ID" value="NZ_JAMPLM010000008.1"/>
</dbReference>
<sequence>MTRLLVRSLRFGCLAIALAAVSVSSKPVFGDRLLAADPIKPMLPANLREVSVWTRALGKAQPPSPWRVAPCDRSSKAPMLCVYDQQALVGTVELGTHLISSRPDLRQKLKEAGIPAKANYAAPKYRKQVAIALKAWVEDYYAFFKDDRKTAYGDSITFASQPPVQVSLGKLKGFRYGFSGIKQDKDIHEQRVGYVAFDGATLYIITTAFDATSETGKFKTLEDFQRFEPHLAKLIARLQLPIAKRSR</sequence>
<evidence type="ECO:0000256" key="1">
    <source>
        <dbReference type="SAM" id="SignalP"/>
    </source>
</evidence>